<evidence type="ECO:0000313" key="5">
    <source>
        <dbReference type="EMBL" id="MEQ2466046.1"/>
    </source>
</evidence>
<evidence type="ECO:0000313" key="6">
    <source>
        <dbReference type="Proteomes" id="UP001465426"/>
    </source>
</evidence>
<evidence type="ECO:0000256" key="2">
    <source>
        <dbReference type="ARBA" id="ARBA00023125"/>
    </source>
</evidence>
<keyword evidence="6" id="KW-1185">Reference proteome</keyword>
<feature type="domain" description="HTH tetR-type" evidence="4">
    <location>
        <begin position="8"/>
        <end position="68"/>
    </location>
</feature>
<organism evidence="5 6">
    <name type="scientific">Niallia hominis</name>
    <dbReference type="NCBI Taxonomy" id="3133173"/>
    <lineage>
        <taxon>Bacteria</taxon>
        <taxon>Bacillati</taxon>
        <taxon>Bacillota</taxon>
        <taxon>Bacilli</taxon>
        <taxon>Bacillales</taxon>
        <taxon>Bacillaceae</taxon>
        <taxon>Niallia</taxon>
    </lineage>
</organism>
<proteinExistence type="predicted"/>
<name>A0ABV1EYA9_9BACI</name>
<dbReference type="Pfam" id="PF00440">
    <property type="entry name" value="TetR_N"/>
    <property type="match status" value="1"/>
</dbReference>
<dbReference type="EMBL" id="JBBMFN010000020">
    <property type="protein sequence ID" value="MEQ2466046.1"/>
    <property type="molecule type" value="Genomic_DNA"/>
</dbReference>
<dbReference type="InterPro" id="IPR001647">
    <property type="entry name" value="HTH_TetR"/>
</dbReference>
<comment type="caution">
    <text evidence="5">The sequence shown here is derived from an EMBL/GenBank/DDBJ whole genome shotgun (WGS) entry which is preliminary data.</text>
</comment>
<dbReference type="Gene3D" id="1.10.357.10">
    <property type="entry name" value="Tetracycline Repressor, domain 2"/>
    <property type="match status" value="1"/>
</dbReference>
<sequence>MKEDARITQSKALLLDAFLLLLEYKSFDEISISELCRKAGISRQTFYSNYKNKEDVLLEHLDDILNEFYSHNLSKLEYDEVFHILSVIFTKYHHFLQSLFRANLDFQIMFRFERLVQQMNSEFQDHSHIEYFNCFFAGGIHLVLRKWLLLGTPITATQLTSVFKQISAPVVSNLRQTEKQIRSQSTE</sequence>
<feature type="DNA-binding region" description="H-T-H motif" evidence="3">
    <location>
        <begin position="31"/>
        <end position="50"/>
    </location>
</feature>
<dbReference type="SUPFAM" id="SSF46689">
    <property type="entry name" value="Homeodomain-like"/>
    <property type="match status" value="1"/>
</dbReference>
<dbReference type="InterPro" id="IPR009057">
    <property type="entry name" value="Homeodomain-like_sf"/>
</dbReference>
<dbReference type="InterPro" id="IPR050624">
    <property type="entry name" value="HTH-type_Tx_Regulator"/>
</dbReference>
<reference evidence="5 6" key="1">
    <citation type="submission" date="2024-03" db="EMBL/GenBank/DDBJ databases">
        <title>Human intestinal bacterial collection.</title>
        <authorList>
            <person name="Pauvert C."/>
            <person name="Hitch T.C.A."/>
            <person name="Clavel T."/>
        </authorList>
    </citation>
    <scope>NUCLEOTIDE SEQUENCE [LARGE SCALE GENOMIC DNA]</scope>
    <source>
        <strain evidence="5 6">CLA-SR-H024</strain>
    </source>
</reference>
<keyword evidence="1" id="KW-0678">Repressor</keyword>
<dbReference type="RefSeq" id="WP_349204697.1">
    <property type="nucleotide sequence ID" value="NZ_JBBMFN010000020.1"/>
</dbReference>
<dbReference type="PANTHER" id="PTHR43479:SF7">
    <property type="entry name" value="TETR-FAMILY TRANSCRIPTIONAL REGULATOR"/>
    <property type="match status" value="1"/>
</dbReference>
<evidence type="ECO:0000256" key="3">
    <source>
        <dbReference type="PROSITE-ProRule" id="PRU00335"/>
    </source>
</evidence>
<dbReference type="PANTHER" id="PTHR43479">
    <property type="entry name" value="ACREF/ENVCD OPERON REPRESSOR-RELATED"/>
    <property type="match status" value="1"/>
</dbReference>
<protein>
    <submittedName>
        <fullName evidence="5">TetR/AcrR family transcriptional regulator</fullName>
    </submittedName>
</protein>
<dbReference type="Proteomes" id="UP001465426">
    <property type="component" value="Unassembled WGS sequence"/>
</dbReference>
<evidence type="ECO:0000256" key="1">
    <source>
        <dbReference type="ARBA" id="ARBA00022491"/>
    </source>
</evidence>
<gene>
    <name evidence="5" type="ORF">WMO63_10260</name>
</gene>
<evidence type="ECO:0000259" key="4">
    <source>
        <dbReference type="PROSITE" id="PS50977"/>
    </source>
</evidence>
<keyword evidence="2 3" id="KW-0238">DNA-binding</keyword>
<accession>A0ABV1EYA9</accession>
<dbReference type="PROSITE" id="PS50977">
    <property type="entry name" value="HTH_TETR_2"/>
    <property type="match status" value="1"/>
</dbReference>